<dbReference type="InterPro" id="IPR036574">
    <property type="entry name" value="Scorpion_toxin-like_sf"/>
</dbReference>
<dbReference type="OrthoDB" id="10038290at2759"/>
<name>A0A9C6XTG9_FRAOC</name>
<feature type="domain" description="Invertebrate defensins family profile" evidence="6">
    <location>
        <begin position="52"/>
        <end position="94"/>
    </location>
</feature>
<dbReference type="RefSeq" id="XP_052130483.1">
    <property type="nucleotide sequence ID" value="XM_052274523.1"/>
</dbReference>
<comment type="subcellular location">
    <subcellularLocation>
        <location evidence="1">Secreted</location>
    </subcellularLocation>
</comment>
<evidence type="ECO:0000259" key="6">
    <source>
        <dbReference type="PROSITE" id="PS51378"/>
    </source>
</evidence>
<keyword evidence="7" id="KW-1185">Reference proteome</keyword>
<gene>
    <name evidence="8" type="primary">LOC113210584</name>
</gene>
<dbReference type="Gene3D" id="3.30.30.10">
    <property type="entry name" value="Knottin, scorpion toxin-like"/>
    <property type="match status" value="1"/>
</dbReference>
<dbReference type="PANTHER" id="PTHR13645">
    <property type="entry name" value="DEFENSIN"/>
    <property type="match status" value="1"/>
</dbReference>
<evidence type="ECO:0000256" key="3">
    <source>
        <dbReference type="ARBA" id="ARBA00023157"/>
    </source>
</evidence>
<dbReference type="GeneID" id="113210584"/>
<dbReference type="SUPFAM" id="SSF57095">
    <property type="entry name" value="Scorpion toxin-like"/>
    <property type="match status" value="1"/>
</dbReference>
<dbReference type="GO" id="GO:0005615">
    <property type="term" value="C:extracellular space"/>
    <property type="evidence" value="ECO:0007669"/>
    <property type="project" value="TreeGrafter"/>
</dbReference>
<evidence type="ECO:0000313" key="8">
    <source>
        <dbReference type="RefSeq" id="XP_052130483.1"/>
    </source>
</evidence>
<evidence type="ECO:0000256" key="1">
    <source>
        <dbReference type="ARBA" id="ARBA00004613"/>
    </source>
</evidence>
<dbReference type="Proteomes" id="UP000504606">
    <property type="component" value="Unplaced"/>
</dbReference>
<protein>
    <submittedName>
        <fullName evidence="8">Defensin-like isoform X1</fullName>
    </submittedName>
</protein>
<dbReference type="PROSITE" id="PS51378">
    <property type="entry name" value="INVERT_DEFENSINS"/>
    <property type="match status" value="1"/>
</dbReference>
<dbReference type="PANTHER" id="PTHR13645:SF0">
    <property type="entry name" value="DEFENSIN"/>
    <property type="match status" value="1"/>
</dbReference>
<dbReference type="CDD" id="cd21806">
    <property type="entry name" value="DEFL_defensin-like"/>
    <property type="match status" value="1"/>
</dbReference>
<feature type="chain" id="PRO_5039159990" evidence="5">
    <location>
        <begin position="26"/>
        <end position="95"/>
    </location>
</feature>
<organism evidence="7 8">
    <name type="scientific">Frankliniella occidentalis</name>
    <name type="common">Western flower thrips</name>
    <name type="synonym">Euthrips occidentalis</name>
    <dbReference type="NCBI Taxonomy" id="133901"/>
    <lineage>
        <taxon>Eukaryota</taxon>
        <taxon>Metazoa</taxon>
        <taxon>Ecdysozoa</taxon>
        <taxon>Arthropoda</taxon>
        <taxon>Hexapoda</taxon>
        <taxon>Insecta</taxon>
        <taxon>Pterygota</taxon>
        <taxon>Neoptera</taxon>
        <taxon>Paraneoptera</taxon>
        <taxon>Thysanoptera</taxon>
        <taxon>Terebrantia</taxon>
        <taxon>Thripoidea</taxon>
        <taxon>Thripidae</taxon>
        <taxon>Frankliniella</taxon>
    </lineage>
</organism>
<keyword evidence="5" id="KW-0732">Signal</keyword>
<feature type="compositionally biased region" description="Low complexity" evidence="4">
    <location>
        <begin position="25"/>
        <end position="40"/>
    </location>
</feature>
<evidence type="ECO:0000256" key="2">
    <source>
        <dbReference type="ARBA" id="ARBA00022525"/>
    </source>
</evidence>
<dbReference type="GO" id="GO:0006959">
    <property type="term" value="P:humoral immune response"/>
    <property type="evidence" value="ECO:0007669"/>
    <property type="project" value="TreeGrafter"/>
</dbReference>
<feature type="region of interest" description="Disordered" evidence="4">
    <location>
        <begin position="25"/>
        <end position="52"/>
    </location>
</feature>
<dbReference type="InterPro" id="IPR001542">
    <property type="entry name" value="Defensin_invertebrate/fungal"/>
</dbReference>
<keyword evidence="2" id="KW-0964">Secreted</keyword>
<proteinExistence type="predicted"/>
<sequence length="95" mass="9663">MQSLTFRGSLSVSVIVLAVLAVSAAGPSTRPESRTPSPVSASVDESTGRSPRINCDQLPPIIGGQNVACAAHCLTQQGKLGGHCNSEGVCVCRGD</sequence>
<accession>A0A9C6XTG9</accession>
<dbReference type="Pfam" id="PF01097">
    <property type="entry name" value="Defensin_2"/>
    <property type="match status" value="1"/>
</dbReference>
<evidence type="ECO:0000256" key="5">
    <source>
        <dbReference type="SAM" id="SignalP"/>
    </source>
</evidence>
<reference evidence="8" key="1">
    <citation type="submission" date="2025-08" db="UniProtKB">
        <authorList>
            <consortium name="RefSeq"/>
        </authorList>
    </citation>
    <scope>IDENTIFICATION</scope>
    <source>
        <tissue evidence="8">Whole organism</tissue>
    </source>
</reference>
<evidence type="ECO:0000313" key="7">
    <source>
        <dbReference type="Proteomes" id="UP000504606"/>
    </source>
</evidence>
<evidence type="ECO:0000256" key="4">
    <source>
        <dbReference type="SAM" id="MobiDB-lite"/>
    </source>
</evidence>
<dbReference type="GO" id="GO:0042742">
    <property type="term" value="P:defense response to bacterium"/>
    <property type="evidence" value="ECO:0007669"/>
    <property type="project" value="TreeGrafter"/>
</dbReference>
<feature type="signal peptide" evidence="5">
    <location>
        <begin position="1"/>
        <end position="25"/>
    </location>
</feature>
<dbReference type="AlphaFoldDB" id="A0A9C6XTG9"/>
<keyword evidence="3" id="KW-1015">Disulfide bond</keyword>